<evidence type="ECO:0000256" key="1">
    <source>
        <dbReference type="SAM" id="MobiDB-lite"/>
    </source>
</evidence>
<dbReference type="Proteomes" id="UP001218218">
    <property type="component" value="Unassembled WGS sequence"/>
</dbReference>
<accession>A0AAD7EL56</accession>
<feature type="compositionally biased region" description="Basic and acidic residues" evidence="1">
    <location>
        <begin position="1"/>
        <end position="10"/>
    </location>
</feature>
<comment type="caution">
    <text evidence="2">The sequence shown here is derived from an EMBL/GenBank/DDBJ whole genome shotgun (WGS) entry which is preliminary data.</text>
</comment>
<gene>
    <name evidence="2" type="ORF">DFH08DRAFT_813699</name>
</gene>
<sequence length="178" mass="20442">MRLLGTERKLPTCPDRAPPQNVTFNQRGIQEYHRTGEQTLRSRLQNMEVEHREGLERLQTLGEDDDFDPGHLPDAPNMVNMGDILDGSARIEISHAGGEFGSLEEDIEEDSGDDNAEAKARKAEDWRTRQDRTETRNRAFLSQMPEMVSAYMRFYSEPEMSMRLQSAERARQATVEEI</sequence>
<feature type="region of interest" description="Disordered" evidence="1">
    <location>
        <begin position="1"/>
        <end position="22"/>
    </location>
</feature>
<feature type="compositionally biased region" description="Basic and acidic residues" evidence="1">
    <location>
        <begin position="116"/>
        <end position="134"/>
    </location>
</feature>
<organism evidence="2 3">
    <name type="scientific">Mycena albidolilacea</name>
    <dbReference type="NCBI Taxonomy" id="1033008"/>
    <lineage>
        <taxon>Eukaryota</taxon>
        <taxon>Fungi</taxon>
        <taxon>Dikarya</taxon>
        <taxon>Basidiomycota</taxon>
        <taxon>Agaricomycotina</taxon>
        <taxon>Agaricomycetes</taxon>
        <taxon>Agaricomycetidae</taxon>
        <taxon>Agaricales</taxon>
        <taxon>Marasmiineae</taxon>
        <taxon>Mycenaceae</taxon>
        <taxon>Mycena</taxon>
    </lineage>
</organism>
<proteinExistence type="predicted"/>
<evidence type="ECO:0000313" key="3">
    <source>
        <dbReference type="Proteomes" id="UP001218218"/>
    </source>
</evidence>
<protein>
    <submittedName>
        <fullName evidence="2">Uncharacterized protein</fullName>
    </submittedName>
</protein>
<feature type="compositionally biased region" description="Acidic residues" evidence="1">
    <location>
        <begin position="102"/>
        <end position="115"/>
    </location>
</feature>
<evidence type="ECO:0000313" key="2">
    <source>
        <dbReference type="EMBL" id="KAJ7334625.1"/>
    </source>
</evidence>
<keyword evidence="3" id="KW-1185">Reference proteome</keyword>
<dbReference type="AlphaFoldDB" id="A0AAD7EL56"/>
<dbReference type="EMBL" id="JARIHO010000032">
    <property type="protein sequence ID" value="KAJ7334625.1"/>
    <property type="molecule type" value="Genomic_DNA"/>
</dbReference>
<reference evidence="2" key="1">
    <citation type="submission" date="2023-03" db="EMBL/GenBank/DDBJ databases">
        <title>Massive genome expansion in bonnet fungi (Mycena s.s.) driven by repeated elements and novel gene families across ecological guilds.</title>
        <authorList>
            <consortium name="Lawrence Berkeley National Laboratory"/>
            <person name="Harder C.B."/>
            <person name="Miyauchi S."/>
            <person name="Viragh M."/>
            <person name="Kuo A."/>
            <person name="Thoen E."/>
            <person name="Andreopoulos B."/>
            <person name="Lu D."/>
            <person name="Skrede I."/>
            <person name="Drula E."/>
            <person name="Henrissat B."/>
            <person name="Morin E."/>
            <person name="Kohler A."/>
            <person name="Barry K."/>
            <person name="LaButti K."/>
            <person name="Morin E."/>
            <person name="Salamov A."/>
            <person name="Lipzen A."/>
            <person name="Mereny Z."/>
            <person name="Hegedus B."/>
            <person name="Baldrian P."/>
            <person name="Stursova M."/>
            <person name="Weitz H."/>
            <person name="Taylor A."/>
            <person name="Grigoriev I.V."/>
            <person name="Nagy L.G."/>
            <person name="Martin F."/>
            <person name="Kauserud H."/>
        </authorList>
    </citation>
    <scope>NUCLEOTIDE SEQUENCE</scope>
    <source>
        <strain evidence="2">CBHHK002</strain>
    </source>
</reference>
<feature type="region of interest" description="Disordered" evidence="1">
    <location>
        <begin position="100"/>
        <end position="134"/>
    </location>
</feature>
<name>A0AAD7EL56_9AGAR</name>